<evidence type="ECO:0000256" key="4">
    <source>
        <dbReference type="ARBA" id="ARBA00022618"/>
    </source>
</evidence>
<evidence type="ECO:0000256" key="7">
    <source>
        <dbReference type="ARBA" id="ARBA00024211"/>
    </source>
</evidence>
<comment type="similarity">
    <text evidence="7">Belongs to the SOSEKI family.</text>
</comment>
<accession>A0AAN7LRB9</accession>
<reference evidence="11 12" key="1">
    <citation type="journal article" date="2023" name="Hortic Res">
        <title>Pangenome of water caltrop reveals structural variations and asymmetric subgenome divergence after allopolyploidization.</title>
        <authorList>
            <person name="Zhang X."/>
            <person name="Chen Y."/>
            <person name="Wang L."/>
            <person name="Yuan Y."/>
            <person name="Fang M."/>
            <person name="Shi L."/>
            <person name="Lu R."/>
            <person name="Comes H.P."/>
            <person name="Ma Y."/>
            <person name="Chen Y."/>
            <person name="Huang G."/>
            <person name="Zhou Y."/>
            <person name="Zheng Z."/>
            <person name="Qiu Y."/>
        </authorList>
    </citation>
    <scope>NUCLEOTIDE SEQUENCE [LARGE SCALE GENOMIC DNA]</scope>
    <source>
        <strain evidence="11">F231</strain>
    </source>
</reference>
<dbReference type="InterPro" id="IPR021182">
    <property type="entry name" value="SOK_magnoliopsida"/>
</dbReference>
<dbReference type="AlphaFoldDB" id="A0AAN7LRB9"/>
<dbReference type="GO" id="GO:0090708">
    <property type="term" value="P:specification of plant organ axis polarity"/>
    <property type="evidence" value="ECO:0007669"/>
    <property type="project" value="UniProtKB-ARBA"/>
</dbReference>
<feature type="region of interest" description="Disordered" evidence="9">
    <location>
        <begin position="444"/>
        <end position="504"/>
    </location>
</feature>
<keyword evidence="4" id="KW-0132">Cell division</keyword>
<dbReference type="GO" id="GO:2000067">
    <property type="term" value="P:regulation of root morphogenesis"/>
    <property type="evidence" value="ECO:0007669"/>
    <property type="project" value="UniProtKB-ARBA"/>
</dbReference>
<dbReference type="InterPro" id="IPR010369">
    <property type="entry name" value="SOK"/>
</dbReference>
<feature type="compositionally biased region" description="Polar residues" evidence="9">
    <location>
        <begin position="171"/>
        <end position="198"/>
    </location>
</feature>
<organism evidence="11 12">
    <name type="scientific">Trapa natans</name>
    <name type="common">Water chestnut</name>
    <dbReference type="NCBI Taxonomy" id="22666"/>
    <lineage>
        <taxon>Eukaryota</taxon>
        <taxon>Viridiplantae</taxon>
        <taxon>Streptophyta</taxon>
        <taxon>Embryophyta</taxon>
        <taxon>Tracheophyta</taxon>
        <taxon>Spermatophyta</taxon>
        <taxon>Magnoliopsida</taxon>
        <taxon>eudicotyledons</taxon>
        <taxon>Gunneridae</taxon>
        <taxon>Pentapetalae</taxon>
        <taxon>rosids</taxon>
        <taxon>malvids</taxon>
        <taxon>Myrtales</taxon>
        <taxon>Lythraceae</taxon>
        <taxon>Trapa</taxon>
    </lineage>
</organism>
<dbReference type="Proteomes" id="UP001346149">
    <property type="component" value="Unassembled WGS sequence"/>
</dbReference>
<dbReference type="GO" id="GO:0005886">
    <property type="term" value="C:plasma membrane"/>
    <property type="evidence" value="ECO:0007669"/>
    <property type="project" value="UniProtKB-SubCell"/>
</dbReference>
<dbReference type="PANTHER" id="PTHR31083:SF6">
    <property type="entry name" value="PROTEIN SOSEKI 3"/>
    <property type="match status" value="1"/>
</dbReference>
<dbReference type="GO" id="GO:0051301">
    <property type="term" value="P:cell division"/>
    <property type="evidence" value="ECO:0007669"/>
    <property type="project" value="UniProtKB-KW"/>
</dbReference>
<proteinExistence type="inferred from homology"/>
<comment type="caution">
    <text evidence="11">The sequence shown here is derived from an EMBL/GenBank/DDBJ whole genome shotgun (WGS) entry which is preliminary data.</text>
</comment>
<comment type="subunit">
    <text evidence="8">Homodimer. Forms long polymer filaments with other SOKs proteins polymers (e.g. SOK1, SOK2, SOK3 and SOK4) crucial for polar localization and biological activity. Binds to ANGUSTIFOLIA (AN).</text>
</comment>
<dbReference type="Pfam" id="PF06136">
    <property type="entry name" value="SOK"/>
    <property type="match status" value="1"/>
</dbReference>
<dbReference type="PANTHER" id="PTHR31083">
    <property type="entry name" value="UPSTREAM OF FLC PROTEIN (DUF966)"/>
    <property type="match status" value="1"/>
</dbReference>
<dbReference type="EMBL" id="JAXQNO010000010">
    <property type="protein sequence ID" value="KAK4790740.1"/>
    <property type="molecule type" value="Genomic_DNA"/>
</dbReference>
<dbReference type="GO" id="GO:0051258">
    <property type="term" value="P:protein polymerization"/>
    <property type="evidence" value="ECO:0007669"/>
    <property type="project" value="UniProtKB-ARBA"/>
</dbReference>
<dbReference type="GO" id="GO:0051302">
    <property type="term" value="P:regulation of cell division"/>
    <property type="evidence" value="ECO:0007669"/>
    <property type="project" value="UniProtKB-ARBA"/>
</dbReference>
<sequence>MEARMKKYRQVSPERAKVWTEKSPRYYQNRKVAVVYYLCRNRQLEHPHFIEVPLSSPEGLYLRDVIERLNVLRGRGMASLYSWSSKRNYKNGFVWQDLCEDDLILPSNGNEYILKGSELFNESNSDSFSPMANIKIQALKQLPAPTSSKSQDDSSSSSSMNEKECKHSQEDGQSSPLHLHSSSRVSPDSGTGRNSTWNGSLRLTEYNVYKNDGLADASTQTDENVSSVKIQETCTRGISTDDASLDNQSMAYQNNSSNMKKNSEVRSESVSPQPTTSGASSFSRKNETLESLIRAEASMMNSYRIIREEEIRMPANARIKATNMLLQLISCGSISVKDNSFDLIPTYRPRYSPSFPSPMYSTSMLGDLDCISENPRSIGLRPGDKEYFSGSLIETKVLPENGDGLVALKRPYFFNADRTCKDLDSMENGETAFGRSKCIPLSIKSKQPRTDSLRSPPPDKPQQSSDRRDGCSTTPPSTSNASSRRISEPLLGDKHSKSLDSFRDEDKVIKIEESLLQELGL</sequence>
<evidence type="ECO:0000256" key="5">
    <source>
        <dbReference type="ARBA" id="ARBA00023136"/>
    </source>
</evidence>
<dbReference type="PIRSF" id="PIRSF031043">
    <property type="entry name" value="UCP031043"/>
    <property type="match status" value="1"/>
</dbReference>
<protein>
    <recommendedName>
        <fullName evidence="10">SOSEKI DIX-like domain-containing protein</fullName>
    </recommendedName>
</protein>
<name>A0AAN7LRB9_TRANT</name>
<keyword evidence="2" id="KW-0217">Developmental protein</keyword>
<evidence type="ECO:0000256" key="3">
    <source>
        <dbReference type="ARBA" id="ARBA00022475"/>
    </source>
</evidence>
<dbReference type="InterPro" id="IPR048351">
    <property type="entry name" value="SOK_DIX"/>
</dbReference>
<feature type="compositionally biased region" description="Basic and acidic residues" evidence="9">
    <location>
        <begin position="161"/>
        <end position="170"/>
    </location>
</feature>
<feature type="compositionally biased region" description="Basic and acidic residues" evidence="9">
    <location>
        <begin position="485"/>
        <end position="504"/>
    </location>
</feature>
<keyword evidence="6" id="KW-0131">Cell cycle</keyword>
<feature type="compositionally biased region" description="Polar residues" evidence="9">
    <location>
        <begin position="268"/>
        <end position="283"/>
    </location>
</feature>
<comment type="subcellular location">
    <subcellularLocation>
        <location evidence="1">Cell membrane</location>
        <topology evidence="1">Peripheral membrane protein</topology>
        <orientation evidence="1">Cytoplasmic side</orientation>
    </subcellularLocation>
</comment>
<feature type="region of interest" description="Disordered" evidence="9">
    <location>
        <begin position="141"/>
        <end position="198"/>
    </location>
</feature>
<evidence type="ECO:0000256" key="8">
    <source>
        <dbReference type="ARBA" id="ARBA00046534"/>
    </source>
</evidence>
<evidence type="ECO:0000256" key="2">
    <source>
        <dbReference type="ARBA" id="ARBA00022473"/>
    </source>
</evidence>
<evidence type="ECO:0000259" key="10">
    <source>
        <dbReference type="Pfam" id="PF06136"/>
    </source>
</evidence>
<feature type="domain" description="SOSEKI DIX-like" evidence="10">
    <location>
        <begin position="32"/>
        <end position="120"/>
    </location>
</feature>
<gene>
    <name evidence="11" type="ORF">SAY86_018044</name>
</gene>
<evidence type="ECO:0000256" key="6">
    <source>
        <dbReference type="ARBA" id="ARBA00023306"/>
    </source>
</evidence>
<evidence type="ECO:0000256" key="1">
    <source>
        <dbReference type="ARBA" id="ARBA00004413"/>
    </source>
</evidence>
<evidence type="ECO:0000313" key="11">
    <source>
        <dbReference type="EMBL" id="KAK4790740.1"/>
    </source>
</evidence>
<feature type="compositionally biased region" description="Low complexity" evidence="9">
    <location>
        <begin position="147"/>
        <end position="159"/>
    </location>
</feature>
<keyword evidence="12" id="KW-1185">Reference proteome</keyword>
<evidence type="ECO:0000256" key="9">
    <source>
        <dbReference type="SAM" id="MobiDB-lite"/>
    </source>
</evidence>
<keyword evidence="3" id="KW-1003">Cell membrane</keyword>
<keyword evidence="5" id="KW-0472">Membrane</keyword>
<feature type="region of interest" description="Disordered" evidence="9">
    <location>
        <begin position="253"/>
        <end position="285"/>
    </location>
</feature>
<evidence type="ECO:0000313" key="12">
    <source>
        <dbReference type="Proteomes" id="UP001346149"/>
    </source>
</evidence>